<accession>A2EFR0</accession>
<organism evidence="1 2">
    <name type="scientific">Trichomonas vaginalis (strain ATCC PRA-98 / G3)</name>
    <dbReference type="NCBI Taxonomy" id="412133"/>
    <lineage>
        <taxon>Eukaryota</taxon>
        <taxon>Metamonada</taxon>
        <taxon>Parabasalia</taxon>
        <taxon>Trichomonadida</taxon>
        <taxon>Trichomonadidae</taxon>
        <taxon>Trichomonas</taxon>
    </lineage>
</organism>
<evidence type="ECO:0008006" key="3">
    <source>
        <dbReference type="Google" id="ProtNLM"/>
    </source>
</evidence>
<evidence type="ECO:0000313" key="2">
    <source>
        <dbReference type="Proteomes" id="UP000001542"/>
    </source>
</evidence>
<dbReference type="OrthoDB" id="10494215at2759"/>
<dbReference type="InterPro" id="IPR027417">
    <property type="entry name" value="P-loop_NTPase"/>
</dbReference>
<dbReference type="VEuPathDB" id="TrichDB:TVAGG3_0465670"/>
<evidence type="ECO:0000313" key="1">
    <source>
        <dbReference type="EMBL" id="EAY08555.1"/>
    </source>
</evidence>
<dbReference type="AlphaFoldDB" id="A2EFR0"/>
<dbReference type="InParanoid" id="A2EFR0"/>
<proteinExistence type="predicted"/>
<dbReference type="Pfam" id="PF04665">
    <property type="entry name" value="Pox_A32"/>
    <property type="match status" value="1"/>
</dbReference>
<protein>
    <recommendedName>
        <fullName evidence="3">Zona occludens toxin N-terminal domain-containing protein</fullName>
    </recommendedName>
</protein>
<dbReference type="InterPro" id="IPR006758">
    <property type="entry name" value="A32L"/>
</dbReference>
<dbReference type="EMBL" id="DS113376">
    <property type="protein sequence ID" value="EAY08555.1"/>
    <property type="molecule type" value="Genomic_DNA"/>
</dbReference>
<reference evidence="1" key="2">
    <citation type="journal article" date="2007" name="Science">
        <title>Draft genome sequence of the sexually transmitted pathogen Trichomonas vaginalis.</title>
        <authorList>
            <person name="Carlton J.M."/>
            <person name="Hirt R.P."/>
            <person name="Silva J.C."/>
            <person name="Delcher A.L."/>
            <person name="Schatz M."/>
            <person name="Zhao Q."/>
            <person name="Wortman J.R."/>
            <person name="Bidwell S.L."/>
            <person name="Alsmark U.C.M."/>
            <person name="Besteiro S."/>
            <person name="Sicheritz-Ponten T."/>
            <person name="Noel C.J."/>
            <person name="Dacks J.B."/>
            <person name="Foster P.G."/>
            <person name="Simillion C."/>
            <person name="Van de Peer Y."/>
            <person name="Miranda-Saavedra D."/>
            <person name="Barton G.J."/>
            <person name="Westrop G.D."/>
            <person name="Mueller S."/>
            <person name="Dessi D."/>
            <person name="Fiori P.L."/>
            <person name="Ren Q."/>
            <person name="Paulsen I."/>
            <person name="Zhang H."/>
            <person name="Bastida-Corcuera F.D."/>
            <person name="Simoes-Barbosa A."/>
            <person name="Brown M.T."/>
            <person name="Hayes R.D."/>
            <person name="Mukherjee M."/>
            <person name="Okumura C.Y."/>
            <person name="Schneider R."/>
            <person name="Smith A.J."/>
            <person name="Vanacova S."/>
            <person name="Villalvazo M."/>
            <person name="Haas B.J."/>
            <person name="Pertea M."/>
            <person name="Feldblyum T.V."/>
            <person name="Utterback T.R."/>
            <person name="Shu C.L."/>
            <person name="Osoegawa K."/>
            <person name="de Jong P.J."/>
            <person name="Hrdy I."/>
            <person name="Horvathova L."/>
            <person name="Zubacova Z."/>
            <person name="Dolezal P."/>
            <person name="Malik S.B."/>
            <person name="Logsdon J.M. Jr."/>
            <person name="Henze K."/>
            <person name="Gupta A."/>
            <person name="Wang C.C."/>
            <person name="Dunne R.L."/>
            <person name="Upcroft J.A."/>
            <person name="Upcroft P."/>
            <person name="White O."/>
            <person name="Salzberg S.L."/>
            <person name="Tang P."/>
            <person name="Chiu C.-H."/>
            <person name="Lee Y.-S."/>
            <person name="Embley T.M."/>
            <person name="Coombs G.H."/>
            <person name="Mottram J.C."/>
            <person name="Tachezy J."/>
            <person name="Fraser-Liggett C.M."/>
            <person name="Johnson P.J."/>
        </authorList>
    </citation>
    <scope>NUCLEOTIDE SEQUENCE [LARGE SCALE GENOMIC DNA]</scope>
    <source>
        <strain evidence="1">G3</strain>
    </source>
</reference>
<dbReference type="PANTHER" id="PTHR48131:SF1">
    <property type="entry name" value="AAA+ ATPASE DOMAIN-CONTAINING PROTEIN"/>
    <property type="match status" value="1"/>
</dbReference>
<name>A2EFR0_TRIV3</name>
<dbReference type="Proteomes" id="UP000001542">
    <property type="component" value="Unassembled WGS sequence"/>
</dbReference>
<dbReference type="VEuPathDB" id="TrichDB:TVAG_487820"/>
<dbReference type="Gene3D" id="3.40.50.300">
    <property type="entry name" value="P-loop containing nucleotide triphosphate hydrolases"/>
    <property type="match status" value="1"/>
</dbReference>
<sequence length="299" mass="35008">MEKVINQVDKILHDGARKNSKELNNALIMPISDDYPFCTNGVYFYCGKMGSGKTYGVIRHIMITDRFTNTPYYDSIVISATSGTMDKTAKTFMSQVKAPVLKKDDKELMPYLMKNVKMKAKYYAIVEFVQSKFEKISEEMEHILTKHQLRKPDGKFEYKKIAIYVVKKLNKYPFTKYPSNSLLVLDDYGGHDLLNDPRSPLANFITKVRHYNYTVVIMCQTWRHICLNIKRLCTDFVIFQGYSMRDFQSMIEQSGATEDWEELWNKYKELPTPRSYMEVHIVAGKTDFKEVKQQKMTLF</sequence>
<dbReference type="KEGG" id="tva:4766456"/>
<reference evidence="1" key="1">
    <citation type="submission" date="2006-10" db="EMBL/GenBank/DDBJ databases">
        <authorList>
            <person name="Amadeo P."/>
            <person name="Zhao Q."/>
            <person name="Wortman J."/>
            <person name="Fraser-Liggett C."/>
            <person name="Carlton J."/>
        </authorList>
    </citation>
    <scope>NUCLEOTIDE SEQUENCE</scope>
    <source>
        <strain evidence="1">G3</strain>
    </source>
</reference>
<gene>
    <name evidence="1" type="ORF">TVAG_487820</name>
</gene>
<keyword evidence="2" id="KW-1185">Reference proteome</keyword>
<dbReference type="PANTHER" id="PTHR48131">
    <property type="entry name" value="RESIII DOMAIN-CONTAINING PROTEIN"/>
    <property type="match status" value="1"/>
</dbReference>